<evidence type="ECO:0000313" key="2">
    <source>
        <dbReference type="EMBL" id="UYL95649.1"/>
    </source>
</evidence>
<name>A0A9E7V2F9_9VIRU</name>
<organism evidence="2">
    <name type="scientific">Jiamusi Totiv tick virus 1</name>
    <dbReference type="NCBI Taxonomy" id="2972346"/>
    <lineage>
        <taxon>Viruses</taxon>
        <taxon>Riboviria</taxon>
        <taxon>Orthornavirae</taxon>
        <taxon>Duplornaviricota</taxon>
        <taxon>Chrymotiviricetes</taxon>
        <taxon>Ghabrivirales</taxon>
        <taxon>Totiviridae</taxon>
    </lineage>
</organism>
<feature type="region of interest" description="Disordered" evidence="1">
    <location>
        <begin position="1"/>
        <end position="39"/>
    </location>
</feature>
<reference evidence="2" key="1">
    <citation type="submission" date="2022-05" db="EMBL/GenBank/DDBJ databases">
        <authorList>
            <person name="Cao W."/>
            <person name="Jia N."/>
            <person name="Lam T.T.-Y."/>
            <person name="Ni X."/>
            <person name="Liu J."/>
        </authorList>
    </citation>
    <scope>NUCLEOTIDE SEQUENCE</scope>
    <source>
        <strain evidence="2">TIGMIC 1</strain>
    </source>
</reference>
<protein>
    <submittedName>
        <fullName evidence="2">Uncharacterized protein</fullName>
    </submittedName>
</protein>
<accession>A0A9E7V2F9</accession>
<dbReference type="EMBL" id="ON746544">
    <property type="protein sequence ID" value="UYL95649.1"/>
    <property type="molecule type" value="Genomic_RNA"/>
</dbReference>
<feature type="compositionally biased region" description="Pro residues" evidence="1">
    <location>
        <begin position="17"/>
        <end position="34"/>
    </location>
</feature>
<proteinExistence type="predicted"/>
<sequence>MGKRGLFQRISMAEQVPAPPLPVDVPPPPGPAAVPLPGEDPVLDVKDKAPSKTESDLTRALAFTHHQVSSLPRMAGSNQPTLQLAKWWYDQIGGEAGLGVGSARYIGFAGYHGISANVYNYTGLAGQAIVPCAQLGDWYWRAQESGTLTSTRYTYSDEVSGRVANPTASDHSLMTHIVRLRTYTVDGQAAVLWARALASSLAAPGAPSSSVAPVARLVGYLHAMMVPADPGGSVPASIPADSPLSVDAGWFPYHPGTGEGLPAIPAIFVTSEVCVRWLVSERTIPGFDPADIGRSLLLVPVDHAGLVCPASIAWMAAGMMEYPVRRIGRRGVMRDSNGNLFDLGAAADFVNTWYSSVMLMRVDGVGGTAAGAIKVMFVYARGAGGLQGEAALHLPGLGEAGLNLAAGAANPVEVDFGPVLQALFGDISSQMEAVYDATMRLLGLTGDQGALATALLFWQEHGLMWPRPWECWDIYPDGMSTSGRMPQHSSVRGFVPAAAAARFTPETAGGWQNFMVNSALMLPGLQFRAGVGAEGVPTAVHFHLPHYSPVLGLACAAGIVQPTAPAGTLENVSPMSLAAGIMRGGLNFAAVYDLFAVYRYITRRCIVSAGRGPEPAVEKVRIRGMWGNAGPIPAGRGLSLAGVGYLSISRKEIAPFWPCNGQYLRTVEGELTSGRHLFGRIATPVLKRYAESLPVSDVTYGTFGDFFGTGYIMGLDLETVVSAVPALAAVDDWVGAWKQAACFSGYDPETNPACPRFEVYHIAGPHFCSPMTLAIVPSVARYGPLAVGAHGQVCERYAYLDSASWLTIDRPPPSLDTRALSLTGICNGNRAMARSRHCRSYIRWDFGANPVTFADPEGSAAGMNVHERMADNPF</sequence>
<evidence type="ECO:0000256" key="1">
    <source>
        <dbReference type="SAM" id="MobiDB-lite"/>
    </source>
</evidence>